<evidence type="ECO:0000313" key="1">
    <source>
        <dbReference type="EMBL" id="CAD8075854.1"/>
    </source>
</evidence>
<protein>
    <submittedName>
        <fullName evidence="1">Uncharacterized protein</fullName>
    </submittedName>
</protein>
<dbReference type="AlphaFoldDB" id="A0A8S1MLV5"/>
<organism evidence="1 2">
    <name type="scientific">Paramecium sonneborni</name>
    <dbReference type="NCBI Taxonomy" id="65129"/>
    <lineage>
        <taxon>Eukaryota</taxon>
        <taxon>Sar</taxon>
        <taxon>Alveolata</taxon>
        <taxon>Ciliophora</taxon>
        <taxon>Intramacronucleata</taxon>
        <taxon>Oligohymenophorea</taxon>
        <taxon>Peniculida</taxon>
        <taxon>Parameciidae</taxon>
        <taxon>Paramecium</taxon>
    </lineage>
</organism>
<gene>
    <name evidence="1" type="ORF">PSON_ATCC_30995.1.T0340053</name>
</gene>
<sequence>MMAQRNKFIKMSEVSCSLMQKAFQDIGLYRQCQRFQPKERSPQPNVQDATIYVRLRKQGLIKNKALKYCLADHCKIDVSLTKYGPPNYKIFSTSLDKKNIIKGWQMVGKPKELKYQKFIKAKEDDEIIQFQNKEELFYWDSKSNKKIELPKFQMGNGKENYFELADYYQQTKPLSRTLITETKSFDDIIPKQRRKEFRIEPKVDRSTIKRIEEEKGIKQRLKILNQLIQTYKVSKYPDGPSIELTIIIQN</sequence>
<proteinExistence type="predicted"/>
<accession>A0A8S1MLV5</accession>
<dbReference type="Proteomes" id="UP000692954">
    <property type="component" value="Unassembled WGS sequence"/>
</dbReference>
<evidence type="ECO:0000313" key="2">
    <source>
        <dbReference type="Proteomes" id="UP000692954"/>
    </source>
</evidence>
<dbReference type="EMBL" id="CAJJDN010000034">
    <property type="protein sequence ID" value="CAD8075854.1"/>
    <property type="molecule type" value="Genomic_DNA"/>
</dbReference>
<dbReference type="OrthoDB" id="299647at2759"/>
<comment type="caution">
    <text evidence="1">The sequence shown here is derived from an EMBL/GenBank/DDBJ whole genome shotgun (WGS) entry which is preliminary data.</text>
</comment>
<keyword evidence="2" id="KW-1185">Reference proteome</keyword>
<reference evidence="1" key="1">
    <citation type="submission" date="2021-01" db="EMBL/GenBank/DDBJ databases">
        <authorList>
            <consortium name="Genoscope - CEA"/>
            <person name="William W."/>
        </authorList>
    </citation>
    <scope>NUCLEOTIDE SEQUENCE</scope>
</reference>
<name>A0A8S1MLV5_9CILI</name>